<dbReference type="InterPro" id="IPR036034">
    <property type="entry name" value="PDZ_sf"/>
</dbReference>
<comment type="caution">
    <text evidence="5">The sequence shown here is derived from an EMBL/GenBank/DDBJ whole genome shotgun (WGS) entry which is preliminary data.</text>
</comment>
<dbReference type="GO" id="GO:0006508">
    <property type="term" value="P:proteolysis"/>
    <property type="evidence" value="ECO:0007669"/>
    <property type="project" value="UniProtKB-KW"/>
</dbReference>
<evidence type="ECO:0000256" key="2">
    <source>
        <dbReference type="ARBA" id="ARBA00022670"/>
    </source>
</evidence>
<keyword evidence="3" id="KW-0378">Hydrolase</keyword>
<dbReference type="InterPro" id="IPR043504">
    <property type="entry name" value="Peptidase_S1_PA_chymotrypsin"/>
</dbReference>
<dbReference type="SUPFAM" id="SSF50494">
    <property type="entry name" value="Trypsin-like serine proteases"/>
    <property type="match status" value="1"/>
</dbReference>
<evidence type="ECO:0000313" key="6">
    <source>
        <dbReference type="Proteomes" id="UP000569951"/>
    </source>
</evidence>
<accession>A0A841I4L2</accession>
<evidence type="ECO:0000313" key="5">
    <source>
        <dbReference type="EMBL" id="MBB6098825.1"/>
    </source>
</evidence>
<name>A0A841I4L2_9DEIO</name>
<reference evidence="5 6" key="1">
    <citation type="submission" date="2020-08" db="EMBL/GenBank/DDBJ databases">
        <title>Genomic Encyclopedia of Type Strains, Phase IV (KMG-IV): sequencing the most valuable type-strain genomes for metagenomic binning, comparative biology and taxonomic classification.</title>
        <authorList>
            <person name="Goeker M."/>
        </authorList>
    </citation>
    <scope>NUCLEOTIDE SEQUENCE [LARGE SCALE GENOMIC DNA]</scope>
    <source>
        <strain evidence="5 6">DSM 21458</strain>
    </source>
</reference>
<dbReference type="EMBL" id="JACHHG010000008">
    <property type="protein sequence ID" value="MBB6098825.1"/>
    <property type="molecule type" value="Genomic_DNA"/>
</dbReference>
<dbReference type="AlphaFoldDB" id="A0A841I4L2"/>
<dbReference type="InterPro" id="IPR001940">
    <property type="entry name" value="Peptidase_S1C"/>
</dbReference>
<dbReference type="SMART" id="SM00228">
    <property type="entry name" value="PDZ"/>
    <property type="match status" value="1"/>
</dbReference>
<keyword evidence="6" id="KW-1185">Reference proteome</keyword>
<sequence length="407" mass="42732">MKRNLTLIVTGALIFGAGFVVRSIGEVEAQSAPAVQTAQVPAPTALDPVRAGLENERNTESIVQRFESGVVFVNTTRQTRNLFREDFSGLPFALPEGTGSPQVQRGSGSGFFIDASGLVLTNHHVIEGADRITVKLQGDDRDYSATVVGSAADYDLALLKVEGLGKAVQPLKLANSDSIRVGQKAIAMGAPFGLDFSVTEGIVSAIGREIPVGNKNIPQKVIQTDAAINPGNSGGPLLNSAGEVIGINSQILSPSGALTGEGQFAGVGFAIPSNVAAELLPRLKAGEKIETPTLGIRFSSLEAYNPEVLKELGLPEQGMLVVDVTPGSPADKAGLRGGQGSRRFQDGTLRTGGDVILSVDGQRLTDSAQLPETLLGKRYGDTLRLGILRDGREQTVTVRLERFEAAQ</sequence>
<comment type="similarity">
    <text evidence="1">Belongs to the peptidase S1C family.</text>
</comment>
<dbReference type="Pfam" id="PF13365">
    <property type="entry name" value="Trypsin_2"/>
    <property type="match status" value="1"/>
</dbReference>
<proteinExistence type="inferred from homology"/>
<keyword evidence="2 5" id="KW-0645">Protease</keyword>
<organism evidence="5 6">
    <name type="scientific">Deinobacterium chartae</name>
    <dbReference type="NCBI Taxonomy" id="521158"/>
    <lineage>
        <taxon>Bacteria</taxon>
        <taxon>Thermotogati</taxon>
        <taxon>Deinococcota</taxon>
        <taxon>Deinococci</taxon>
        <taxon>Deinococcales</taxon>
        <taxon>Deinococcaceae</taxon>
        <taxon>Deinobacterium</taxon>
    </lineage>
</organism>
<dbReference type="Gene3D" id="2.40.10.10">
    <property type="entry name" value="Trypsin-like serine proteases"/>
    <property type="match status" value="2"/>
</dbReference>
<dbReference type="PANTHER" id="PTHR43343">
    <property type="entry name" value="PEPTIDASE S12"/>
    <property type="match status" value="1"/>
</dbReference>
<dbReference type="InterPro" id="IPR051201">
    <property type="entry name" value="Chloro_Bact_Ser_Proteases"/>
</dbReference>
<dbReference type="GO" id="GO:0004252">
    <property type="term" value="F:serine-type endopeptidase activity"/>
    <property type="evidence" value="ECO:0007669"/>
    <property type="project" value="InterPro"/>
</dbReference>
<dbReference type="Proteomes" id="UP000569951">
    <property type="component" value="Unassembled WGS sequence"/>
</dbReference>
<dbReference type="CDD" id="cd06779">
    <property type="entry name" value="cpPDZ_Deg_HtrA-like"/>
    <property type="match status" value="1"/>
</dbReference>
<evidence type="ECO:0000256" key="3">
    <source>
        <dbReference type="ARBA" id="ARBA00022801"/>
    </source>
</evidence>
<dbReference type="PROSITE" id="PS50106">
    <property type="entry name" value="PDZ"/>
    <property type="match status" value="1"/>
</dbReference>
<dbReference type="InterPro" id="IPR009003">
    <property type="entry name" value="Peptidase_S1_PA"/>
</dbReference>
<protein>
    <submittedName>
        <fullName evidence="5">S1-C subfamily serine protease</fullName>
    </submittedName>
</protein>
<dbReference type="SUPFAM" id="SSF50156">
    <property type="entry name" value="PDZ domain-like"/>
    <property type="match status" value="1"/>
</dbReference>
<evidence type="ECO:0000256" key="1">
    <source>
        <dbReference type="ARBA" id="ARBA00010541"/>
    </source>
</evidence>
<dbReference type="Gene3D" id="2.30.42.10">
    <property type="match status" value="1"/>
</dbReference>
<dbReference type="PRINTS" id="PR00834">
    <property type="entry name" value="PROTEASES2C"/>
</dbReference>
<dbReference type="RefSeq" id="WP_183987586.1">
    <property type="nucleotide sequence ID" value="NZ_JACHHG010000008.1"/>
</dbReference>
<gene>
    <name evidence="5" type="ORF">HNR42_002260</name>
</gene>
<dbReference type="PANTHER" id="PTHR43343:SF3">
    <property type="entry name" value="PROTEASE DO-LIKE 8, CHLOROPLASTIC"/>
    <property type="match status" value="1"/>
</dbReference>
<dbReference type="InterPro" id="IPR001478">
    <property type="entry name" value="PDZ"/>
</dbReference>
<dbReference type="Pfam" id="PF13180">
    <property type="entry name" value="PDZ_2"/>
    <property type="match status" value="1"/>
</dbReference>
<evidence type="ECO:0000259" key="4">
    <source>
        <dbReference type="PROSITE" id="PS50106"/>
    </source>
</evidence>
<feature type="domain" description="PDZ" evidence="4">
    <location>
        <begin position="277"/>
        <end position="391"/>
    </location>
</feature>